<dbReference type="Proteomes" id="UP001324185">
    <property type="component" value="Chromosome"/>
</dbReference>
<proteinExistence type="inferred from homology"/>
<accession>A0ABZ0X2J8</accession>
<feature type="domain" description="RNA polymerase sigma-70 region 2" evidence="6">
    <location>
        <begin position="26"/>
        <end position="93"/>
    </location>
</feature>
<gene>
    <name evidence="8" type="ORF">SR900_09060</name>
</gene>
<organism evidence="8 9">
    <name type="scientific">Kangiella aquimarina</name>
    <dbReference type="NCBI Taxonomy" id="261965"/>
    <lineage>
        <taxon>Bacteria</taxon>
        <taxon>Pseudomonadati</taxon>
        <taxon>Pseudomonadota</taxon>
        <taxon>Gammaproteobacteria</taxon>
        <taxon>Kangiellales</taxon>
        <taxon>Kangiellaceae</taxon>
        <taxon>Kangiella</taxon>
    </lineage>
</organism>
<dbReference type="PANTHER" id="PTHR43133:SF8">
    <property type="entry name" value="RNA POLYMERASE SIGMA FACTOR HI_1459-RELATED"/>
    <property type="match status" value="1"/>
</dbReference>
<dbReference type="Gene3D" id="1.10.10.10">
    <property type="entry name" value="Winged helix-like DNA-binding domain superfamily/Winged helix DNA-binding domain"/>
    <property type="match status" value="1"/>
</dbReference>
<keyword evidence="4" id="KW-0238">DNA-binding</keyword>
<evidence type="ECO:0000313" key="8">
    <source>
        <dbReference type="EMBL" id="WQG84614.1"/>
    </source>
</evidence>
<name>A0ABZ0X2J8_9GAMM</name>
<dbReference type="InterPro" id="IPR013325">
    <property type="entry name" value="RNA_pol_sigma_r2"/>
</dbReference>
<dbReference type="InterPro" id="IPR013249">
    <property type="entry name" value="RNA_pol_sigma70_r4_t2"/>
</dbReference>
<evidence type="ECO:0000259" key="7">
    <source>
        <dbReference type="Pfam" id="PF08281"/>
    </source>
</evidence>
<feature type="domain" description="RNA polymerase sigma factor 70 region 4 type 2" evidence="7">
    <location>
        <begin position="123"/>
        <end position="170"/>
    </location>
</feature>
<dbReference type="Gene3D" id="1.10.1740.10">
    <property type="match status" value="1"/>
</dbReference>
<keyword evidence="2" id="KW-0805">Transcription regulation</keyword>
<dbReference type="InterPro" id="IPR013324">
    <property type="entry name" value="RNA_pol_sigma_r3/r4-like"/>
</dbReference>
<dbReference type="InterPro" id="IPR036388">
    <property type="entry name" value="WH-like_DNA-bd_sf"/>
</dbReference>
<dbReference type="RefSeq" id="WP_018625090.1">
    <property type="nucleotide sequence ID" value="NZ_CP140158.1"/>
</dbReference>
<keyword evidence="3" id="KW-0731">Sigma factor</keyword>
<keyword evidence="5" id="KW-0804">Transcription</keyword>
<dbReference type="NCBIfam" id="TIGR02937">
    <property type="entry name" value="sigma70-ECF"/>
    <property type="match status" value="1"/>
</dbReference>
<dbReference type="InterPro" id="IPR014284">
    <property type="entry name" value="RNA_pol_sigma-70_dom"/>
</dbReference>
<comment type="similarity">
    <text evidence="1">Belongs to the sigma-70 factor family. ECF subfamily.</text>
</comment>
<dbReference type="Pfam" id="PF04542">
    <property type="entry name" value="Sigma70_r2"/>
    <property type="match status" value="1"/>
</dbReference>
<reference evidence="8 9" key="1">
    <citation type="submission" date="2023-11" db="EMBL/GenBank/DDBJ databases">
        <title>MicrobeMod: A computational toolkit for identifying prokaryotic methylation and restriction-modification with nanopore sequencing.</title>
        <authorList>
            <person name="Crits-Christoph A."/>
            <person name="Kang S.C."/>
            <person name="Lee H."/>
            <person name="Ostrov N."/>
        </authorList>
    </citation>
    <scope>NUCLEOTIDE SEQUENCE [LARGE SCALE GENOMIC DNA]</scope>
    <source>
        <strain evidence="8 9">DSMZ 16071</strain>
    </source>
</reference>
<dbReference type="SUPFAM" id="SSF88946">
    <property type="entry name" value="Sigma2 domain of RNA polymerase sigma factors"/>
    <property type="match status" value="1"/>
</dbReference>
<evidence type="ECO:0000256" key="2">
    <source>
        <dbReference type="ARBA" id="ARBA00023015"/>
    </source>
</evidence>
<keyword evidence="9" id="KW-1185">Reference proteome</keyword>
<evidence type="ECO:0000256" key="4">
    <source>
        <dbReference type="ARBA" id="ARBA00023125"/>
    </source>
</evidence>
<evidence type="ECO:0000256" key="1">
    <source>
        <dbReference type="ARBA" id="ARBA00010641"/>
    </source>
</evidence>
<sequence length="188" mass="21586">MSFAAPCPKKIIKKALAGDKFAFAQIYSTYKQPVYSLAFRMLQDVDASSDILQQVFLKVMTRLDDINDHRKLGSWIKRITYNCVIDYIRANSRESLGVNDDYFADDFLAPQHNSFDDYDLDILLETLNARERSVLILFSIEEYTHQEIASLLSISESNSKQIFSRALKKLSQLAELERYSGNKVGSYD</sequence>
<evidence type="ECO:0000259" key="6">
    <source>
        <dbReference type="Pfam" id="PF04542"/>
    </source>
</evidence>
<evidence type="ECO:0000256" key="3">
    <source>
        <dbReference type="ARBA" id="ARBA00023082"/>
    </source>
</evidence>
<dbReference type="CDD" id="cd06171">
    <property type="entry name" value="Sigma70_r4"/>
    <property type="match status" value="1"/>
</dbReference>
<dbReference type="InterPro" id="IPR007627">
    <property type="entry name" value="RNA_pol_sigma70_r2"/>
</dbReference>
<dbReference type="EMBL" id="CP140158">
    <property type="protein sequence ID" value="WQG84614.1"/>
    <property type="molecule type" value="Genomic_DNA"/>
</dbReference>
<protein>
    <submittedName>
        <fullName evidence="8">Sigma-70 family RNA polymerase sigma factor</fullName>
    </submittedName>
</protein>
<dbReference type="Pfam" id="PF08281">
    <property type="entry name" value="Sigma70_r4_2"/>
    <property type="match status" value="1"/>
</dbReference>
<dbReference type="InterPro" id="IPR039425">
    <property type="entry name" value="RNA_pol_sigma-70-like"/>
</dbReference>
<dbReference type="PANTHER" id="PTHR43133">
    <property type="entry name" value="RNA POLYMERASE ECF-TYPE SIGMA FACTO"/>
    <property type="match status" value="1"/>
</dbReference>
<evidence type="ECO:0000256" key="5">
    <source>
        <dbReference type="ARBA" id="ARBA00023163"/>
    </source>
</evidence>
<evidence type="ECO:0000313" key="9">
    <source>
        <dbReference type="Proteomes" id="UP001324185"/>
    </source>
</evidence>
<dbReference type="SUPFAM" id="SSF88659">
    <property type="entry name" value="Sigma3 and sigma4 domains of RNA polymerase sigma factors"/>
    <property type="match status" value="1"/>
</dbReference>